<name>A0A929L4L2_9SPHI</name>
<feature type="signal peptide" evidence="1">
    <location>
        <begin position="1"/>
        <end position="19"/>
    </location>
</feature>
<dbReference type="InterPro" id="IPR012338">
    <property type="entry name" value="Beta-lactam/transpept-like"/>
</dbReference>
<dbReference type="AlphaFoldDB" id="A0A929L4L2"/>
<dbReference type="Pfam" id="PF00144">
    <property type="entry name" value="Beta-lactamase"/>
    <property type="match status" value="1"/>
</dbReference>
<accession>A0A929L4L2</accession>
<dbReference type="InterPro" id="IPR050491">
    <property type="entry name" value="AmpC-like"/>
</dbReference>
<keyword evidence="1" id="KW-0732">Signal</keyword>
<evidence type="ECO:0000313" key="3">
    <source>
        <dbReference type="EMBL" id="MBE9663915.1"/>
    </source>
</evidence>
<evidence type="ECO:0000313" key="4">
    <source>
        <dbReference type="Proteomes" id="UP000622475"/>
    </source>
</evidence>
<reference evidence="3" key="1">
    <citation type="submission" date="2020-10" db="EMBL/GenBank/DDBJ databases">
        <title>Mucilaginibacter mali sp. nov., isolated from rhizosphere soil of apple orchard.</title>
        <authorList>
            <person name="Lee J.-S."/>
            <person name="Kim H.S."/>
            <person name="Kim J.-S."/>
        </authorList>
    </citation>
    <scope>NUCLEOTIDE SEQUENCE</scope>
    <source>
        <strain evidence="3">KCTC 22746</strain>
    </source>
</reference>
<dbReference type="EMBL" id="JADFFL010000008">
    <property type="protein sequence ID" value="MBE9663915.1"/>
    <property type="molecule type" value="Genomic_DNA"/>
</dbReference>
<protein>
    <submittedName>
        <fullName evidence="3">Beta-lactamase family protein</fullName>
    </submittedName>
</protein>
<comment type="caution">
    <text evidence="3">The sequence shown here is derived from an EMBL/GenBank/DDBJ whole genome shotgun (WGS) entry which is preliminary data.</text>
</comment>
<dbReference type="RefSeq" id="WP_194113164.1">
    <property type="nucleotide sequence ID" value="NZ_JADFFL010000008.1"/>
</dbReference>
<dbReference type="InterPro" id="IPR001466">
    <property type="entry name" value="Beta-lactam-related"/>
</dbReference>
<evidence type="ECO:0000256" key="1">
    <source>
        <dbReference type="SAM" id="SignalP"/>
    </source>
</evidence>
<sequence length="553" mass="61451">MKKCFAIAFCLTISLFTQAQPITGHQRQQIDSIFKKWADPAKPGAVIGIVRNDSLIYTKGYGLADVEHNTPNTAASMYYMCSVSKQFAGYLIAQLVKEGKVDVNADIRTYLPWMGDLGAKVTVANLLHHTSGIRDDITIAGMTDKWDKGMLTEAGAIEILKRQRSLNFTPGQKFAYSNSNYVLLAEIVQAVWGKPFRQVAEQQIFKPLGMVSSKFVDDPYELISDRASSYSSQNGKLSLSLQDVYTMGDGGLFTNMNDLAKWAINLYRPADKAVVDQLLQQGILNNGERIKYAFGISIEESLGHKQYFHNGSLAGYRTAIGVFPEQKMGFMIFGNGGESEVAGKLTQLAALFIAPKKSTAPTLPTPARRDSALATVTDRTEADKRIGTYIADDGYRVDISLIRNKLWINRQVMLKKDSADSYSLLNNQYVRYVFVSGGGIDKLLLYSPALATPIEMDRSTELTDKKASGSYIGSYTSPELGYSFDIMSKNGALWFVTKEQKEYKVRVYHNGHLSTDNDSFGHFKGIRNKAGKLIGLELNKGGMMHLRFDRMSR</sequence>
<dbReference type="Gene3D" id="3.40.710.10">
    <property type="entry name" value="DD-peptidase/beta-lactamase superfamily"/>
    <property type="match status" value="1"/>
</dbReference>
<dbReference type="PANTHER" id="PTHR46825:SF9">
    <property type="entry name" value="BETA-LACTAMASE-RELATED DOMAIN-CONTAINING PROTEIN"/>
    <property type="match status" value="1"/>
</dbReference>
<dbReference type="Proteomes" id="UP000622475">
    <property type="component" value="Unassembled WGS sequence"/>
</dbReference>
<proteinExistence type="predicted"/>
<feature type="chain" id="PRO_5037158611" evidence="1">
    <location>
        <begin position="20"/>
        <end position="553"/>
    </location>
</feature>
<keyword evidence="4" id="KW-1185">Reference proteome</keyword>
<organism evidence="3 4">
    <name type="scientific">Mucilaginibacter myungsuensis</name>
    <dbReference type="NCBI Taxonomy" id="649104"/>
    <lineage>
        <taxon>Bacteria</taxon>
        <taxon>Pseudomonadati</taxon>
        <taxon>Bacteroidota</taxon>
        <taxon>Sphingobacteriia</taxon>
        <taxon>Sphingobacteriales</taxon>
        <taxon>Sphingobacteriaceae</taxon>
        <taxon>Mucilaginibacter</taxon>
    </lineage>
</organism>
<dbReference type="PANTHER" id="PTHR46825">
    <property type="entry name" value="D-ALANYL-D-ALANINE-CARBOXYPEPTIDASE/ENDOPEPTIDASE AMPH"/>
    <property type="match status" value="1"/>
</dbReference>
<evidence type="ECO:0000259" key="2">
    <source>
        <dbReference type="Pfam" id="PF00144"/>
    </source>
</evidence>
<dbReference type="SUPFAM" id="SSF56601">
    <property type="entry name" value="beta-lactamase/transpeptidase-like"/>
    <property type="match status" value="1"/>
</dbReference>
<gene>
    <name evidence="3" type="ORF">IRJ16_18675</name>
</gene>
<feature type="domain" description="Beta-lactamase-related" evidence="2">
    <location>
        <begin position="36"/>
        <end position="345"/>
    </location>
</feature>